<sequence>MLPITFPEHNTVYGKPEEMTDDQCMALPAWKGEAPIDEEGSRVPVIISCWQLSKEDLDEINKNGCIWLSVSGTQLPPVSVFTENPFHP</sequence>
<organism evidence="1 2">
    <name type="scientific">Chitinophaga pinensis (strain ATCC 43595 / DSM 2588 / LMG 13176 / NBRC 15968 / NCIMB 11800 / UQM 2034)</name>
    <dbReference type="NCBI Taxonomy" id="485918"/>
    <lineage>
        <taxon>Bacteria</taxon>
        <taxon>Pseudomonadati</taxon>
        <taxon>Bacteroidota</taxon>
        <taxon>Chitinophagia</taxon>
        <taxon>Chitinophagales</taxon>
        <taxon>Chitinophagaceae</taxon>
        <taxon>Chitinophaga</taxon>
    </lineage>
</organism>
<evidence type="ECO:0000313" key="2">
    <source>
        <dbReference type="Proteomes" id="UP000002215"/>
    </source>
</evidence>
<dbReference type="EMBL" id="CP001699">
    <property type="protein sequence ID" value="ACU61346.1"/>
    <property type="molecule type" value="Genomic_DNA"/>
</dbReference>
<dbReference type="OrthoDB" id="1099760at2"/>
<evidence type="ECO:0000313" key="1">
    <source>
        <dbReference type="EMBL" id="ACU61346.1"/>
    </source>
</evidence>
<proteinExistence type="predicted"/>
<dbReference type="AlphaFoldDB" id="A0A979G5Y7"/>
<reference evidence="1 2" key="2">
    <citation type="journal article" date="2010" name="Stand. Genomic Sci.">
        <title>Complete genome sequence of Chitinophaga pinensis type strain (UQM 2034).</title>
        <authorList>
            <person name="Glavina Del Rio T."/>
            <person name="Abt B."/>
            <person name="Spring S."/>
            <person name="Lapidus A."/>
            <person name="Nolan M."/>
            <person name="Tice H."/>
            <person name="Copeland A."/>
            <person name="Cheng J.F."/>
            <person name="Chen F."/>
            <person name="Bruce D."/>
            <person name="Goodwin L."/>
            <person name="Pitluck S."/>
            <person name="Ivanova N."/>
            <person name="Mavromatis K."/>
            <person name="Mikhailova N."/>
            <person name="Pati A."/>
            <person name="Chen A."/>
            <person name="Palaniappan K."/>
            <person name="Land M."/>
            <person name="Hauser L."/>
            <person name="Chang Y.J."/>
            <person name="Jeffries C.D."/>
            <person name="Chain P."/>
            <person name="Saunders E."/>
            <person name="Detter J.C."/>
            <person name="Brettin T."/>
            <person name="Rohde M."/>
            <person name="Goker M."/>
            <person name="Bristow J."/>
            <person name="Eisen J.A."/>
            <person name="Markowitz V."/>
            <person name="Hugenholtz P."/>
            <person name="Kyrpides N.C."/>
            <person name="Klenk H.P."/>
            <person name="Lucas S."/>
        </authorList>
    </citation>
    <scope>NUCLEOTIDE SEQUENCE [LARGE SCALE GENOMIC DNA]</scope>
    <source>
        <strain evidence="2">ATCC 43595 / DSM 2588 / LMG 13176 / NBRC 15968 / NCIMB 11800 / UQM 2034</strain>
    </source>
</reference>
<dbReference type="KEGG" id="cpi:Cpin_3884"/>
<protein>
    <submittedName>
        <fullName evidence="1">Uncharacterized protein</fullName>
    </submittedName>
</protein>
<name>A0A979G5Y7_CHIPD</name>
<gene>
    <name evidence="1" type="ordered locus">Cpin_3884</name>
</gene>
<reference evidence="2" key="1">
    <citation type="submission" date="2009-08" db="EMBL/GenBank/DDBJ databases">
        <title>The complete genome of Chitinophaga pinensis DSM 2588.</title>
        <authorList>
            <consortium name="US DOE Joint Genome Institute (JGI-PGF)"/>
            <person name="Lucas S."/>
            <person name="Copeland A."/>
            <person name="Lapidus A."/>
            <person name="Glavina del Rio T."/>
            <person name="Dalin E."/>
            <person name="Tice H."/>
            <person name="Bruce D."/>
            <person name="Goodwin L."/>
            <person name="Pitluck S."/>
            <person name="Kyrpides N."/>
            <person name="Mavromatis K."/>
            <person name="Ivanova N."/>
            <person name="Mikhailova N."/>
            <person name="Sims D."/>
            <person name="Meinche L."/>
            <person name="Brettin T."/>
            <person name="Detter J.C."/>
            <person name="Han C."/>
            <person name="Larimer F."/>
            <person name="Land M."/>
            <person name="Hauser L."/>
            <person name="Markowitz V."/>
            <person name="Cheng J.-F."/>
            <person name="Hugenholtz P."/>
            <person name="Woyke T."/>
            <person name="Wu D."/>
            <person name="Spring S."/>
            <person name="Klenk H.-P."/>
            <person name="Eisen J.A."/>
        </authorList>
    </citation>
    <scope>NUCLEOTIDE SEQUENCE [LARGE SCALE GENOMIC DNA]</scope>
    <source>
        <strain evidence="2">ATCC 43595 / DSM 2588 / LMG 13176 / NBRC 15968 / NCIMB 11800 / UQM 2034</strain>
    </source>
</reference>
<dbReference type="RefSeq" id="WP_012791519.1">
    <property type="nucleotide sequence ID" value="NC_013132.1"/>
</dbReference>
<accession>A0A979G5Y7</accession>
<dbReference type="Proteomes" id="UP000002215">
    <property type="component" value="Chromosome"/>
</dbReference>